<dbReference type="EMBL" id="BLAD01000037">
    <property type="protein sequence ID" value="GER98691.1"/>
    <property type="molecule type" value="Genomic_DNA"/>
</dbReference>
<dbReference type="Gene3D" id="3.40.50.300">
    <property type="entry name" value="P-loop containing nucleotide triphosphate hydrolases"/>
    <property type="match status" value="1"/>
</dbReference>
<dbReference type="Gene3D" id="1.10.10.10">
    <property type="entry name" value="Winged helix-like DNA-binding domain superfamily/Winged helix DNA-binding domain"/>
    <property type="match status" value="1"/>
</dbReference>
<proteinExistence type="predicted"/>
<keyword evidence="5" id="KW-1185">Reference proteome</keyword>
<evidence type="ECO:0000256" key="1">
    <source>
        <dbReference type="ARBA" id="ARBA00022741"/>
    </source>
</evidence>
<evidence type="ECO:0000313" key="5">
    <source>
        <dbReference type="Proteomes" id="UP000334990"/>
    </source>
</evidence>
<dbReference type="InterPro" id="IPR000792">
    <property type="entry name" value="Tscrpt_reg_LuxR_C"/>
</dbReference>
<sequence>MGMDGHTAPLVGRGEVLRDLRGALDASMDGAFRFLALVGEPGAGKTRLLAELDAAARERGCLALWGRAAEFEQVIPFSALVDALDGHLETGTFPPDPLLATVFPALGEAAEPDDDRSGLARYRLYRAIIGMLERLAEPSGLALVLDDVHWADGSTIEFLDHVVRHPPRARVLITVAYRPNQAPPRLAAGGNQIVVGPLSAAEADELLGPEISRGRRQALYEASGGNPFYLQALARIEAGDLPTTLHAALQRELADLSGDALLVAQSAAVAADEFEPLLAAVAAELTDITTLKTLDELVARDLVRPAGNGIRFRFRHPLVRQAAYESAAPGWRLSAHARMAEHLAAVGAPATVRAHHVERSGAFGDREAVAVLVEAARAVATTAPATTAHWLQAAIRLLPDDLDGREHRLDLLLELARGQVVSGWLAEGRETAYEVLRLLPREDHAKRARAARFCALVERLLDRPAQGRAVLLAELREIPDPRLPAALPMRLRLVAESLMRGDHRAAQAVLDFMPRRPEDHGLAVAVAALRPMPAYAAGRIPAAIEQLARADALVAATPDIQLLEWMDTIAWLCWAELWLGRHHSAVARFERAIAIAKATGQTFIVTNMLAGQARAYGVVGRLAEGAVAAEESAEVARLLHSGYAVVVAQAQQSLLAVATGHEALALRLGEEATASGVSAGEWPGAQAWYAYGTALAHAGRPEQAPVAEIEAAFAAGRLDQFSMLSFCETMAAHGDQPGRWAARAAEVAHPELEFNAGFVDLAAAHAESGTLAAELALRAAEILAAAGQRLMAGRALLRAGTALTTAGQKKAALPHLTEAGELFEACGAPVLLARAVQEQRRAGKRVPGKSRGAGAHGLSPRELEIAHLVVEGCTNQQIAERLFLSVRTVETHLSHAYEKLGVTSRIGLALALK</sequence>
<feature type="domain" description="HTH luxR-type" evidence="3">
    <location>
        <begin position="851"/>
        <end position="913"/>
    </location>
</feature>
<dbReference type="PANTHER" id="PTHR16305">
    <property type="entry name" value="TESTICULAR SOLUBLE ADENYLYL CYCLASE"/>
    <property type="match status" value="1"/>
</dbReference>
<evidence type="ECO:0000256" key="2">
    <source>
        <dbReference type="ARBA" id="ARBA00022840"/>
    </source>
</evidence>
<accession>A0A5M3VST2</accession>
<keyword evidence="1" id="KW-0547">Nucleotide-binding</keyword>
<dbReference type="InterPro" id="IPR027417">
    <property type="entry name" value="P-loop_NTPase"/>
</dbReference>
<dbReference type="GO" id="GO:0004016">
    <property type="term" value="F:adenylate cyclase activity"/>
    <property type="evidence" value="ECO:0007669"/>
    <property type="project" value="TreeGrafter"/>
</dbReference>
<dbReference type="CDD" id="cd06170">
    <property type="entry name" value="LuxR_C_like"/>
    <property type="match status" value="1"/>
</dbReference>
<dbReference type="SUPFAM" id="SSF52540">
    <property type="entry name" value="P-loop containing nucleoside triphosphate hydrolases"/>
    <property type="match status" value="1"/>
</dbReference>
<dbReference type="AlphaFoldDB" id="A0A5M3VST2"/>
<keyword evidence="2" id="KW-0067">ATP-binding</keyword>
<dbReference type="Pfam" id="PF00196">
    <property type="entry name" value="GerE"/>
    <property type="match status" value="1"/>
</dbReference>
<evidence type="ECO:0000313" key="4">
    <source>
        <dbReference type="EMBL" id="GER98691.1"/>
    </source>
</evidence>
<dbReference type="GO" id="GO:0005737">
    <property type="term" value="C:cytoplasm"/>
    <property type="evidence" value="ECO:0007669"/>
    <property type="project" value="TreeGrafter"/>
</dbReference>
<name>A0A5M3VST2_9ACTN</name>
<dbReference type="InterPro" id="IPR041664">
    <property type="entry name" value="AAA_16"/>
</dbReference>
<dbReference type="PANTHER" id="PTHR16305:SF35">
    <property type="entry name" value="TRANSCRIPTIONAL ACTIVATOR DOMAIN"/>
    <property type="match status" value="1"/>
</dbReference>
<dbReference type="Proteomes" id="UP000334990">
    <property type="component" value="Unassembled WGS sequence"/>
</dbReference>
<reference evidence="4 5" key="1">
    <citation type="submission" date="2019-10" db="EMBL/GenBank/DDBJ databases">
        <title>Whole genome shotgun sequence of Acrocarpospora corrugata NBRC 13972.</title>
        <authorList>
            <person name="Ichikawa N."/>
            <person name="Kimura A."/>
            <person name="Kitahashi Y."/>
            <person name="Komaki H."/>
            <person name="Oguchi A."/>
        </authorList>
    </citation>
    <scope>NUCLEOTIDE SEQUENCE [LARGE SCALE GENOMIC DNA]</scope>
    <source>
        <strain evidence="4 5">NBRC 13972</strain>
    </source>
</reference>
<dbReference type="GO" id="GO:0005524">
    <property type="term" value="F:ATP binding"/>
    <property type="evidence" value="ECO:0007669"/>
    <property type="project" value="UniProtKB-KW"/>
</dbReference>
<dbReference type="InterPro" id="IPR036388">
    <property type="entry name" value="WH-like_DNA-bd_sf"/>
</dbReference>
<dbReference type="SUPFAM" id="SSF46894">
    <property type="entry name" value="C-terminal effector domain of the bipartite response regulators"/>
    <property type="match status" value="1"/>
</dbReference>
<dbReference type="InterPro" id="IPR011990">
    <property type="entry name" value="TPR-like_helical_dom_sf"/>
</dbReference>
<dbReference type="GO" id="GO:0006355">
    <property type="term" value="P:regulation of DNA-templated transcription"/>
    <property type="evidence" value="ECO:0007669"/>
    <property type="project" value="InterPro"/>
</dbReference>
<dbReference type="SMART" id="SM00421">
    <property type="entry name" value="HTH_LUXR"/>
    <property type="match status" value="1"/>
</dbReference>
<dbReference type="PROSITE" id="PS50043">
    <property type="entry name" value="HTH_LUXR_2"/>
    <property type="match status" value="1"/>
</dbReference>
<dbReference type="GO" id="GO:0003677">
    <property type="term" value="F:DNA binding"/>
    <property type="evidence" value="ECO:0007669"/>
    <property type="project" value="InterPro"/>
</dbReference>
<organism evidence="4 5">
    <name type="scientific">Acrocarpospora corrugata</name>
    <dbReference type="NCBI Taxonomy" id="35763"/>
    <lineage>
        <taxon>Bacteria</taxon>
        <taxon>Bacillati</taxon>
        <taxon>Actinomycetota</taxon>
        <taxon>Actinomycetes</taxon>
        <taxon>Streptosporangiales</taxon>
        <taxon>Streptosporangiaceae</taxon>
        <taxon>Acrocarpospora</taxon>
    </lineage>
</organism>
<dbReference type="SUPFAM" id="SSF48452">
    <property type="entry name" value="TPR-like"/>
    <property type="match status" value="1"/>
</dbReference>
<dbReference type="PROSITE" id="PS00622">
    <property type="entry name" value="HTH_LUXR_1"/>
    <property type="match status" value="1"/>
</dbReference>
<evidence type="ECO:0000259" key="3">
    <source>
        <dbReference type="PROSITE" id="PS50043"/>
    </source>
</evidence>
<dbReference type="InterPro" id="IPR016032">
    <property type="entry name" value="Sig_transdc_resp-reg_C-effctor"/>
</dbReference>
<comment type="caution">
    <text evidence="4">The sequence shown here is derived from an EMBL/GenBank/DDBJ whole genome shotgun (WGS) entry which is preliminary data.</text>
</comment>
<gene>
    <name evidence="4" type="ORF">Acor_07530</name>
</gene>
<protein>
    <recommendedName>
        <fullName evidence="3">HTH luxR-type domain-containing protein</fullName>
    </recommendedName>
</protein>
<dbReference type="PRINTS" id="PR00038">
    <property type="entry name" value="HTHLUXR"/>
</dbReference>
<dbReference type="Pfam" id="PF13191">
    <property type="entry name" value="AAA_16"/>
    <property type="match status" value="1"/>
</dbReference>